<name>A0ACB9KFB1_BAUVA</name>
<protein>
    <submittedName>
        <fullName evidence="1">Uncharacterized protein</fullName>
    </submittedName>
</protein>
<sequence>MWACCKPDKSQKNKLKTKYLPRWKGDLTIIYDVLQVYKNDYLAQVTMENKNPSGRLDNWNLTWEWARGEFIYTMKGAYTHEMDITGCLYGLAGHYYKGMDFSKVMNCQKNPIIADMPPQKYNDTQMGKIPYCCRNGTLLPIIMDPSESKSVFQLQVYKVPPDLNKTALYPPEKWKTVGVMNPDYKCGSPLRVNATEYPNTEGLQANTIAIATWQIVCNITKPTKKDTYCCVSFSAYYNDSVIPCDTCACGCEDTKKCNPDATAMLLPSEALRVPLENRSEKAIAWAKIKHLRVPRKLPCGDNCRVSVNWHVVSDYKDGWTARITMFN</sequence>
<evidence type="ECO:0000313" key="1">
    <source>
        <dbReference type="EMBL" id="KAI4295859.1"/>
    </source>
</evidence>
<accession>A0ACB9KFB1</accession>
<evidence type="ECO:0000313" key="2">
    <source>
        <dbReference type="Proteomes" id="UP000828941"/>
    </source>
</evidence>
<gene>
    <name evidence="1" type="ORF">L6164_035859</name>
</gene>
<keyword evidence="2" id="KW-1185">Reference proteome</keyword>
<reference evidence="1 2" key="1">
    <citation type="journal article" date="2022" name="DNA Res.">
        <title>Chromosomal-level genome assembly of the orchid tree Bauhinia variegata (Leguminosae; Cercidoideae) supports the allotetraploid origin hypothesis of Bauhinia.</title>
        <authorList>
            <person name="Zhong Y."/>
            <person name="Chen Y."/>
            <person name="Zheng D."/>
            <person name="Pang J."/>
            <person name="Liu Y."/>
            <person name="Luo S."/>
            <person name="Meng S."/>
            <person name="Qian L."/>
            <person name="Wei D."/>
            <person name="Dai S."/>
            <person name="Zhou R."/>
        </authorList>
    </citation>
    <scope>NUCLEOTIDE SEQUENCE [LARGE SCALE GENOMIC DNA]</scope>
    <source>
        <strain evidence="1">BV-YZ2020</strain>
    </source>
</reference>
<comment type="caution">
    <text evidence="1">The sequence shown here is derived from an EMBL/GenBank/DDBJ whole genome shotgun (WGS) entry which is preliminary data.</text>
</comment>
<dbReference type="Proteomes" id="UP000828941">
    <property type="component" value="Chromosome 14"/>
</dbReference>
<dbReference type="EMBL" id="CM039439">
    <property type="protein sequence ID" value="KAI4295859.1"/>
    <property type="molecule type" value="Genomic_DNA"/>
</dbReference>
<organism evidence="1 2">
    <name type="scientific">Bauhinia variegata</name>
    <name type="common">Purple orchid tree</name>
    <name type="synonym">Phanera variegata</name>
    <dbReference type="NCBI Taxonomy" id="167791"/>
    <lineage>
        <taxon>Eukaryota</taxon>
        <taxon>Viridiplantae</taxon>
        <taxon>Streptophyta</taxon>
        <taxon>Embryophyta</taxon>
        <taxon>Tracheophyta</taxon>
        <taxon>Spermatophyta</taxon>
        <taxon>Magnoliopsida</taxon>
        <taxon>eudicotyledons</taxon>
        <taxon>Gunneridae</taxon>
        <taxon>Pentapetalae</taxon>
        <taxon>rosids</taxon>
        <taxon>fabids</taxon>
        <taxon>Fabales</taxon>
        <taxon>Fabaceae</taxon>
        <taxon>Cercidoideae</taxon>
        <taxon>Cercideae</taxon>
        <taxon>Bauhiniinae</taxon>
        <taxon>Bauhinia</taxon>
    </lineage>
</organism>
<proteinExistence type="predicted"/>